<dbReference type="AlphaFoldDB" id="A0AA35Z960"/>
<keyword evidence="3" id="KW-1185">Reference proteome</keyword>
<organism evidence="2 3">
    <name type="scientific">Lactuca saligna</name>
    <name type="common">Willowleaf lettuce</name>
    <dbReference type="NCBI Taxonomy" id="75948"/>
    <lineage>
        <taxon>Eukaryota</taxon>
        <taxon>Viridiplantae</taxon>
        <taxon>Streptophyta</taxon>
        <taxon>Embryophyta</taxon>
        <taxon>Tracheophyta</taxon>
        <taxon>Spermatophyta</taxon>
        <taxon>Magnoliopsida</taxon>
        <taxon>eudicotyledons</taxon>
        <taxon>Gunneridae</taxon>
        <taxon>Pentapetalae</taxon>
        <taxon>asterids</taxon>
        <taxon>campanulids</taxon>
        <taxon>Asterales</taxon>
        <taxon>Asteraceae</taxon>
        <taxon>Cichorioideae</taxon>
        <taxon>Cichorieae</taxon>
        <taxon>Lactucinae</taxon>
        <taxon>Lactuca</taxon>
    </lineage>
</organism>
<sequence length="143" mass="15562">MWRGNDVGQEAKDLPEAIERHYPNTFKQPASFPPTENPSSSPPKTPFLSFFSLDSQTSIAPSTICCFFDPSECLPPPSTSNERRPPFLLLMNQISSNNNVTIQEIAQEKTARCGSRLAPPPLAASALTSGSPEVSFSDVTCIM</sequence>
<name>A0AA35Z960_LACSI</name>
<dbReference type="Proteomes" id="UP001177003">
    <property type="component" value="Chromosome 5"/>
</dbReference>
<accession>A0AA35Z960</accession>
<dbReference type="EMBL" id="OX465081">
    <property type="protein sequence ID" value="CAI9287572.1"/>
    <property type="molecule type" value="Genomic_DNA"/>
</dbReference>
<evidence type="ECO:0000256" key="1">
    <source>
        <dbReference type="SAM" id="MobiDB-lite"/>
    </source>
</evidence>
<protein>
    <submittedName>
        <fullName evidence="2">Uncharacterized protein</fullName>
    </submittedName>
</protein>
<reference evidence="2" key="1">
    <citation type="submission" date="2023-04" db="EMBL/GenBank/DDBJ databases">
        <authorList>
            <person name="Vijverberg K."/>
            <person name="Xiong W."/>
            <person name="Schranz E."/>
        </authorList>
    </citation>
    <scope>NUCLEOTIDE SEQUENCE</scope>
</reference>
<proteinExistence type="predicted"/>
<feature type="compositionally biased region" description="Basic and acidic residues" evidence="1">
    <location>
        <begin position="9"/>
        <end position="22"/>
    </location>
</feature>
<evidence type="ECO:0000313" key="2">
    <source>
        <dbReference type="EMBL" id="CAI9287572.1"/>
    </source>
</evidence>
<feature type="region of interest" description="Disordered" evidence="1">
    <location>
        <begin position="1"/>
        <end position="47"/>
    </location>
</feature>
<feature type="compositionally biased region" description="Pro residues" evidence="1">
    <location>
        <begin position="31"/>
        <end position="45"/>
    </location>
</feature>
<evidence type="ECO:0000313" key="3">
    <source>
        <dbReference type="Proteomes" id="UP001177003"/>
    </source>
</evidence>
<gene>
    <name evidence="2" type="ORF">LSALG_LOCUS26929</name>
</gene>